<dbReference type="EMBL" id="CP126969">
    <property type="protein sequence ID" value="WIM68952.1"/>
    <property type="molecule type" value="Genomic_DNA"/>
</dbReference>
<evidence type="ECO:0000256" key="5">
    <source>
        <dbReference type="ARBA" id="ARBA00023204"/>
    </source>
</evidence>
<dbReference type="GO" id="GO:0003678">
    <property type="term" value="F:DNA helicase activity"/>
    <property type="evidence" value="ECO:0007669"/>
    <property type="project" value="UniProtKB-EC"/>
</dbReference>
<dbReference type="Gene3D" id="2.40.50.140">
    <property type="entry name" value="Nucleic acid-binding proteins"/>
    <property type="match status" value="1"/>
</dbReference>
<dbReference type="Gene3D" id="1.10.150.20">
    <property type="entry name" value="5' to 3' exonuclease, C-terminal subdomain"/>
    <property type="match status" value="1"/>
</dbReference>
<evidence type="ECO:0000256" key="3">
    <source>
        <dbReference type="ARBA" id="ARBA00023125"/>
    </source>
</evidence>
<keyword evidence="2 6" id="KW-0227">DNA damage</keyword>
<comment type="subunit">
    <text evidence="6">Homotetramer. Forms an RuvA(8)-RuvB(12)-Holliday junction (HJ) complex. HJ DNA is sandwiched between 2 RuvA tetramers; dsDNA enters through RuvA and exits via RuvB. An RuvB hexamer assembles on each DNA strand where it exits the tetramer. Each RuvB hexamer is contacted by two RuvA subunits (via domain III) on 2 adjacent RuvB subunits; this complex drives branch migration. In the full resolvosome a probable DNA-RuvA(4)-RuvB(12)-RuvC(2) complex forms which resolves the HJ.</text>
</comment>
<dbReference type="SUPFAM" id="SSF46929">
    <property type="entry name" value="DNA helicase RuvA subunit, C-terminal domain"/>
    <property type="match status" value="1"/>
</dbReference>
<dbReference type="Pfam" id="PF14520">
    <property type="entry name" value="HHH_5"/>
    <property type="match status" value="1"/>
</dbReference>
<protein>
    <recommendedName>
        <fullName evidence="6">Holliday junction branch migration complex subunit RuvA</fullName>
    </recommendedName>
</protein>
<comment type="domain">
    <text evidence="6">Has three domains with a flexible linker between the domains II and III and assumes an 'L' shape. Domain III is highly mobile and contacts RuvB.</text>
</comment>
<comment type="caution">
    <text evidence="6">Lacks conserved residue(s) required for the propagation of feature annotation.</text>
</comment>
<evidence type="ECO:0000256" key="2">
    <source>
        <dbReference type="ARBA" id="ARBA00022763"/>
    </source>
</evidence>
<feature type="region of interest" description="Domain III" evidence="6">
    <location>
        <begin position="155"/>
        <end position="203"/>
    </location>
</feature>
<dbReference type="RefSeq" id="WP_284826839.1">
    <property type="nucleotide sequence ID" value="NZ_CP126969.1"/>
</dbReference>
<dbReference type="SUPFAM" id="SSF47781">
    <property type="entry name" value="RuvA domain 2-like"/>
    <property type="match status" value="1"/>
</dbReference>
<evidence type="ECO:0000259" key="7">
    <source>
        <dbReference type="SMART" id="SM00278"/>
    </source>
</evidence>
<dbReference type="GO" id="GO:0016787">
    <property type="term" value="F:hydrolase activity"/>
    <property type="evidence" value="ECO:0007669"/>
    <property type="project" value="UniProtKB-KW"/>
</dbReference>
<evidence type="ECO:0000313" key="9">
    <source>
        <dbReference type="Proteomes" id="UP001225598"/>
    </source>
</evidence>
<gene>
    <name evidence="6 8" type="primary">ruvA</name>
    <name evidence="8" type="ORF">QP027_06135</name>
</gene>
<dbReference type="NCBIfam" id="TIGR00084">
    <property type="entry name" value="ruvA"/>
    <property type="match status" value="1"/>
</dbReference>
<dbReference type="InterPro" id="IPR011114">
    <property type="entry name" value="RuvA_C"/>
</dbReference>
<keyword evidence="8" id="KW-0378">Hydrolase</keyword>
<feature type="domain" description="Helix-hairpin-helix DNA-binding motif class 1" evidence="7">
    <location>
        <begin position="72"/>
        <end position="91"/>
    </location>
</feature>
<proteinExistence type="inferred from homology"/>
<dbReference type="SUPFAM" id="SSF50249">
    <property type="entry name" value="Nucleic acid-binding proteins"/>
    <property type="match status" value="1"/>
</dbReference>
<dbReference type="CDD" id="cd14332">
    <property type="entry name" value="UBA_RuvA_C"/>
    <property type="match status" value="1"/>
</dbReference>
<comment type="subcellular location">
    <subcellularLocation>
        <location evidence="6">Cytoplasm</location>
    </subcellularLocation>
</comment>
<keyword evidence="9" id="KW-1185">Reference proteome</keyword>
<evidence type="ECO:0000313" key="8">
    <source>
        <dbReference type="EMBL" id="WIM68952.1"/>
    </source>
</evidence>
<dbReference type="InterPro" id="IPR010994">
    <property type="entry name" value="RuvA_2-like"/>
</dbReference>
<comment type="function">
    <text evidence="6">The RuvA-RuvB-RuvC complex processes Holliday junction (HJ) DNA during genetic recombination and DNA repair, while the RuvA-RuvB complex plays an important role in the rescue of blocked DNA replication forks via replication fork reversal (RFR). RuvA specifically binds to HJ cruciform DNA, conferring on it an open structure. The RuvB hexamer acts as an ATP-dependent pump, pulling dsDNA into and through the RuvAB complex. HJ branch migration allows RuvC to scan DNA until it finds its consensus sequence, where it cleaves and resolves the cruciform DNA.</text>
</comment>
<dbReference type="InterPro" id="IPR003583">
    <property type="entry name" value="Hlx-hairpin-Hlx_DNA-bd_motif"/>
</dbReference>
<evidence type="ECO:0000256" key="1">
    <source>
        <dbReference type="ARBA" id="ARBA00022490"/>
    </source>
</evidence>
<feature type="domain" description="Helix-hairpin-helix DNA-binding motif class 1" evidence="7">
    <location>
        <begin position="107"/>
        <end position="126"/>
    </location>
</feature>
<accession>A0ABY8VHY6</accession>
<organism evidence="8 9">
    <name type="scientific">Corynebacterium breve</name>
    <dbReference type="NCBI Taxonomy" id="3049799"/>
    <lineage>
        <taxon>Bacteria</taxon>
        <taxon>Bacillati</taxon>
        <taxon>Actinomycetota</taxon>
        <taxon>Actinomycetes</taxon>
        <taxon>Mycobacteriales</taxon>
        <taxon>Corynebacteriaceae</taxon>
        <taxon>Corynebacterium</taxon>
    </lineage>
</organism>
<comment type="similarity">
    <text evidence="6">Belongs to the RuvA family.</text>
</comment>
<reference evidence="8 9" key="1">
    <citation type="submission" date="2023-05" db="EMBL/GenBank/DDBJ databases">
        <title>Corynebacterium suedekumii sp. nov. and Corynebacterium breve sp. nov. isolated from raw cow's milk.</title>
        <authorList>
            <person name="Baer M.K."/>
            <person name="Mehl L."/>
            <person name="Hellmuth R."/>
            <person name="Marke G."/>
            <person name="Lipski A."/>
        </authorList>
    </citation>
    <scope>NUCLEOTIDE SEQUENCE [LARGE SCALE GENOMIC DNA]</scope>
    <source>
        <strain evidence="8 9">R4</strain>
    </source>
</reference>
<keyword evidence="5 6" id="KW-0234">DNA repair</keyword>
<dbReference type="Proteomes" id="UP001225598">
    <property type="component" value="Chromosome"/>
</dbReference>
<dbReference type="InterPro" id="IPR000085">
    <property type="entry name" value="RuvA"/>
</dbReference>
<dbReference type="HAMAP" id="MF_00031">
    <property type="entry name" value="DNA_HJ_migration_RuvA"/>
    <property type="match status" value="1"/>
</dbReference>
<dbReference type="InterPro" id="IPR013849">
    <property type="entry name" value="DNA_helicase_Holl-junc_RuvA_I"/>
</dbReference>
<dbReference type="Pfam" id="PF01330">
    <property type="entry name" value="RuvA_N"/>
    <property type="match status" value="1"/>
</dbReference>
<dbReference type="Pfam" id="PF07499">
    <property type="entry name" value="RuvA_C"/>
    <property type="match status" value="1"/>
</dbReference>
<dbReference type="Gene3D" id="1.10.8.10">
    <property type="entry name" value="DNA helicase RuvA subunit, C-terminal domain"/>
    <property type="match status" value="1"/>
</dbReference>
<evidence type="ECO:0000256" key="6">
    <source>
        <dbReference type="HAMAP-Rule" id="MF_00031"/>
    </source>
</evidence>
<keyword evidence="4 6" id="KW-0233">DNA recombination</keyword>
<dbReference type="InterPro" id="IPR036267">
    <property type="entry name" value="RuvA_C_sf"/>
</dbReference>
<evidence type="ECO:0000256" key="4">
    <source>
        <dbReference type="ARBA" id="ARBA00023172"/>
    </source>
</evidence>
<sequence length="203" mass="21324">MIDSLNGEVVSIGLDHGVIECGGVGYRFLATPPTLARLVRGEKTRVLTSMVVKEDAMTLYGFIDDDARMMFHRLQSVSGLGPKLALASLAVFSAGEIAGHITNEDAKALQAIPGVGKRMAERMVVELKDKLKDMVAAKSESTQPAADVPAGAGAVVEQVVEALVGLGFTDKAARPAVEAIVAEQPDLETAALLRSALTQLGRN</sequence>
<name>A0ABY8VHY6_9CORY</name>
<dbReference type="InterPro" id="IPR012340">
    <property type="entry name" value="NA-bd_OB-fold"/>
</dbReference>
<dbReference type="SMART" id="SM00278">
    <property type="entry name" value="HhH1"/>
    <property type="match status" value="2"/>
</dbReference>
<keyword evidence="3 6" id="KW-0238">DNA-binding</keyword>
<keyword evidence="1 6" id="KW-0963">Cytoplasm</keyword>